<name>A0A1J5PMY5_9ZZZZ</name>
<comment type="caution">
    <text evidence="2">The sequence shown here is derived from an EMBL/GenBank/DDBJ whole genome shotgun (WGS) entry which is preliminary data.</text>
</comment>
<dbReference type="AlphaFoldDB" id="A0A1J5PMY5"/>
<evidence type="ECO:0000256" key="1">
    <source>
        <dbReference type="SAM" id="MobiDB-lite"/>
    </source>
</evidence>
<organism evidence="2">
    <name type="scientific">mine drainage metagenome</name>
    <dbReference type="NCBI Taxonomy" id="410659"/>
    <lineage>
        <taxon>unclassified sequences</taxon>
        <taxon>metagenomes</taxon>
        <taxon>ecological metagenomes</taxon>
    </lineage>
</organism>
<feature type="region of interest" description="Disordered" evidence="1">
    <location>
        <begin position="27"/>
        <end position="77"/>
    </location>
</feature>
<gene>
    <name evidence="2" type="ORF">GALL_462090</name>
</gene>
<reference evidence="2" key="1">
    <citation type="submission" date="2016-10" db="EMBL/GenBank/DDBJ databases">
        <title>Sequence of Gallionella enrichment culture.</title>
        <authorList>
            <person name="Poehlein A."/>
            <person name="Muehling M."/>
            <person name="Daniel R."/>
        </authorList>
    </citation>
    <scope>NUCLEOTIDE SEQUENCE</scope>
</reference>
<evidence type="ECO:0000313" key="2">
    <source>
        <dbReference type="EMBL" id="OIQ72168.1"/>
    </source>
</evidence>
<accession>A0A1J5PMY5</accession>
<protein>
    <submittedName>
        <fullName evidence="2">Uncharacterized protein</fullName>
    </submittedName>
</protein>
<proteinExistence type="predicted"/>
<dbReference type="EMBL" id="MLJW01003387">
    <property type="protein sequence ID" value="OIQ72168.1"/>
    <property type="molecule type" value="Genomic_DNA"/>
</dbReference>
<sequence length="342" mass="36501">MNDPMPTRHRTAMSFVLSLSLAACSGDQPAQQVETPTPKLGNDAPAIGASTAHEPQGTGVADEAPSGGERSTRRAKVRSHKMALYQGRAMWHLDKGSHAERRVDARIAFSFAPDGEVSGYLLTSLHPGNEGRLTFRGRNTADVSEVTLPLLELSGQQHGSITLNFKDVSTAAATGHASFTLPELPDMALSMQAAPIDTRPLPEHEAVMPAQLLTFFDAKVRITTEITLTFTPLADGQGTLSGTATVPTASGAQTITLDAHLFPARKLKGIYSAWITVRITDEAGRSRTPVDNDHGGAFGLPSADGASIDLLLMDNNRNRRIFIEGKRSSDIARQASPSTKSK</sequence>